<keyword evidence="4" id="KW-0812">Transmembrane</keyword>
<evidence type="ECO:0000313" key="12">
    <source>
        <dbReference type="EMBL" id="CAH1789954.1"/>
    </source>
</evidence>
<dbReference type="Pfam" id="PF00930">
    <property type="entry name" value="DPPIV_N"/>
    <property type="match status" value="1"/>
</dbReference>
<dbReference type="PANTHER" id="PTHR11731:SF200">
    <property type="entry name" value="DIPEPTIDYL PEPTIDASE 10, ISOFORM B"/>
    <property type="match status" value="1"/>
</dbReference>
<evidence type="ECO:0000256" key="2">
    <source>
        <dbReference type="ARBA" id="ARBA00022438"/>
    </source>
</evidence>
<dbReference type="SUPFAM" id="SSF53474">
    <property type="entry name" value="alpha/beta-Hydrolases"/>
    <property type="match status" value="1"/>
</dbReference>
<name>A0A8J1XRS3_OWEFU</name>
<accession>A0A8J1XRS3</accession>
<evidence type="ECO:0000313" key="13">
    <source>
        <dbReference type="Proteomes" id="UP000749559"/>
    </source>
</evidence>
<dbReference type="EMBL" id="CAIIXF020000007">
    <property type="protein sequence ID" value="CAH1789954.1"/>
    <property type="molecule type" value="Genomic_DNA"/>
</dbReference>
<keyword evidence="7" id="KW-0735">Signal-anchor</keyword>
<evidence type="ECO:0000256" key="6">
    <source>
        <dbReference type="ARBA" id="ARBA00022825"/>
    </source>
</evidence>
<dbReference type="GO" id="GO:0008236">
    <property type="term" value="F:serine-type peptidase activity"/>
    <property type="evidence" value="ECO:0007669"/>
    <property type="project" value="UniProtKB-KW"/>
</dbReference>
<dbReference type="Proteomes" id="UP000749559">
    <property type="component" value="Unassembled WGS sequence"/>
</dbReference>
<keyword evidence="6" id="KW-0720">Serine protease</keyword>
<evidence type="ECO:0000256" key="11">
    <source>
        <dbReference type="ARBA" id="ARBA00037847"/>
    </source>
</evidence>
<dbReference type="InterPro" id="IPR029058">
    <property type="entry name" value="AB_hydrolase_fold"/>
</dbReference>
<dbReference type="GO" id="GO:0008239">
    <property type="term" value="F:dipeptidyl-peptidase activity"/>
    <property type="evidence" value="ECO:0007669"/>
    <property type="project" value="TreeGrafter"/>
</dbReference>
<reference evidence="12" key="1">
    <citation type="submission" date="2022-03" db="EMBL/GenBank/DDBJ databases">
        <authorList>
            <person name="Martin C."/>
        </authorList>
    </citation>
    <scope>NUCLEOTIDE SEQUENCE</scope>
</reference>
<dbReference type="GO" id="GO:0012505">
    <property type="term" value="C:endomembrane system"/>
    <property type="evidence" value="ECO:0007669"/>
    <property type="project" value="UniProtKB-SubCell"/>
</dbReference>
<evidence type="ECO:0000256" key="4">
    <source>
        <dbReference type="ARBA" id="ARBA00022692"/>
    </source>
</evidence>
<protein>
    <submittedName>
        <fullName evidence="12">Uncharacterized protein</fullName>
    </submittedName>
</protein>
<evidence type="ECO:0000256" key="9">
    <source>
        <dbReference type="ARBA" id="ARBA00023136"/>
    </source>
</evidence>
<keyword evidence="10" id="KW-0325">Glycoprotein</keyword>
<evidence type="ECO:0000256" key="5">
    <source>
        <dbReference type="ARBA" id="ARBA00022801"/>
    </source>
</evidence>
<sequence>MEEGSENRSLASYGVNGKKSSKELIGEKPPERNWKGIGLAALVILLVLSLVVVAVFLVYPRTESVDLGEAFTFEDASDPQYKPRSFQAQWVGDKNQYFYLNSDGALVVRDLDTNKTIEIMSNQTFKQQDTELFWLSEDLQYVLLATSVEKIWRHSFTAHYKVYNVATKKSTSFPKDGDRLQYAGWSTSGHKLSYVMGNNLYTANDPDLTPNKVTSNGEDSLIYNGIADWVYEEEVLSASKAHWWSPDSSKLAFAMFNDTNVKTYSMPWYGTDTGSYGSRRDVYGMTIDIKYPKAGDTTVENNPTFQLYVNSGGNNVKLKPPQDFVDGQYYFTTIVWKDNNHLLVNWLNRAQNHSIITLCSASQGNCILNLDLKADGTDGTGWIDIYEAPVFLPSGTHYFMRLPQREGVSGFWRHIAKIETTMTGVSTHKDFITMGEEVVTSILAYNDNLKELYYISTGGDSRKRHLYSVNTETKAKHCMSCNISNDCLYVTASFSHSAKHYVLGCLGPGIPFYHLKSTESDSIEVVEDNEDVKESLSKKALPKLEYHEIDVGGYKTWIQVYLPKKLKKDEIIKYPLLVNVYGGPNSQKVNYLYRIDWSTYLTSSLGYIYASIDGRGSGYKGDKFLHEIYRQLGTKEIEDQLTGGAFLKELHYVDEARTAIWGWSYGGFVTTHVLGAADPVFKCGIAVAPVTDWSYYDTIYTERYMQRPFHTDGGNYKGYDESKVMAKAENFQNNSLLLIHGTADDNVHFQNSAQLMKALTHHGVMYSTQLRVDEGSHIVGSDIYTDKNHAISGETTTPHLYHTMTDYLKNECFWTPPPPEE</sequence>
<keyword evidence="5" id="KW-0378">Hydrolase</keyword>
<keyword evidence="2" id="KW-0031">Aminopeptidase</keyword>
<dbReference type="PANTHER" id="PTHR11731">
    <property type="entry name" value="PROTEASE FAMILY S9B,C DIPEPTIDYL-PEPTIDASE IV-RELATED"/>
    <property type="match status" value="1"/>
</dbReference>
<dbReference type="GO" id="GO:0005886">
    <property type="term" value="C:plasma membrane"/>
    <property type="evidence" value="ECO:0007669"/>
    <property type="project" value="TreeGrafter"/>
</dbReference>
<evidence type="ECO:0000256" key="1">
    <source>
        <dbReference type="ARBA" id="ARBA00004606"/>
    </source>
</evidence>
<dbReference type="GO" id="GO:0006508">
    <property type="term" value="P:proteolysis"/>
    <property type="evidence" value="ECO:0007669"/>
    <property type="project" value="UniProtKB-KW"/>
</dbReference>
<comment type="subcellular location">
    <subcellularLocation>
        <location evidence="11">Endomembrane system</location>
        <topology evidence="11">Single-pass membrane protein</topology>
    </subcellularLocation>
    <subcellularLocation>
        <location evidence="1">Membrane</location>
        <topology evidence="1">Single-pass type II membrane protein</topology>
    </subcellularLocation>
</comment>
<evidence type="ECO:0000256" key="8">
    <source>
        <dbReference type="ARBA" id="ARBA00022989"/>
    </source>
</evidence>
<keyword evidence="3" id="KW-0645">Protease</keyword>
<keyword evidence="8" id="KW-1133">Transmembrane helix</keyword>
<dbReference type="FunFam" id="3.40.50.1820:FF:000003">
    <property type="entry name" value="Dipeptidyl peptidase 4"/>
    <property type="match status" value="1"/>
</dbReference>
<gene>
    <name evidence="12" type="ORF">OFUS_LOCUS15226</name>
</gene>
<dbReference type="SUPFAM" id="SSF82171">
    <property type="entry name" value="DPP6 N-terminal domain-like"/>
    <property type="match status" value="1"/>
</dbReference>
<dbReference type="Pfam" id="PF00326">
    <property type="entry name" value="Peptidase_S9"/>
    <property type="match status" value="1"/>
</dbReference>
<dbReference type="Gene3D" id="3.40.50.1820">
    <property type="entry name" value="alpha/beta hydrolase"/>
    <property type="match status" value="1"/>
</dbReference>
<evidence type="ECO:0000256" key="10">
    <source>
        <dbReference type="ARBA" id="ARBA00023180"/>
    </source>
</evidence>
<dbReference type="Gene3D" id="2.140.10.30">
    <property type="entry name" value="Dipeptidylpeptidase IV, N-terminal domain"/>
    <property type="match status" value="1"/>
</dbReference>
<dbReference type="GO" id="GO:0004177">
    <property type="term" value="F:aminopeptidase activity"/>
    <property type="evidence" value="ECO:0007669"/>
    <property type="project" value="UniProtKB-KW"/>
</dbReference>
<dbReference type="AlphaFoldDB" id="A0A8J1XRS3"/>
<dbReference type="InterPro" id="IPR002469">
    <property type="entry name" value="Peptidase_S9B_N"/>
</dbReference>
<dbReference type="OrthoDB" id="16520at2759"/>
<proteinExistence type="predicted"/>
<evidence type="ECO:0000256" key="3">
    <source>
        <dbReference type="ARBA" id="ARBA00022670"/>
    </source>
</evidence>
<dbReference type="InterPro" id="IPR001375">
    <property type="entry name" value="Peptidase_S9_cat"/>
</dbReference>
<keyword evidence="9" id="KW-0472">Membrane</keyword>
<dbReference type="InterPro" id="IPR050278">
    <property type="entry name" value="Serine_Prot_S9B/DPPIV"/>
</dbReference>
<organism evidence="12 13">
    <name type="scientific">Owenia fusiformis</name>
    <name type="common">Polychaete worm</name>
    <dbReference type="NCBI Taxonomy" id="6347"/>
    <lineage>
        <taxon>Eukaryota</taxon>
        <taxon>Metazoa</taxon>
        <taxon>Spiralia</taxon>
        <taxon>Lophotrochozoa</taxon>
        <taxon>Annelida</taxon>
        <taxon>Polychaeta</taxon>
        <taxon>Sedentaria</taxon>
        <taxon>Canalipalpata</taxon>
        <taxon>Sabellida</taxon>
        <taxon>Oweniida</taxon>
        <taxon>Oweniidae</taxon>
        <taxon>Owenia</taxon>
    </lineage>
</organism>
<keyword evidence="13" id="KW-1185">Reference proteome</keyword>
<evidence type="ECO:0000256" key="7">
    <source>
        <dbReference type="ARBA" id="ARBA00022968"/>
    </source>
</evidence>
<comment type="caution">
    <text evidence="12">The sequence shown here is derived from an EMBL/GenBank/DDBJ whole genome shotgun (WGS) entry which is preliminary data.</text>
</comment>